<sequence length="1227" mass="138683">MFNILQWNMHGYYNNFHELDILIKEYAPSFISLQETNLAAGKSATAPNQYQSYFYNLPQNLTSKRGIAILIKKSTPHKQIPVSSNIATIAIEISLSFQFSIISLYIPPSQNFSCSDLINIFRTISTPFIIVGDFNAWSPLWGSATTNIRGSMIEDLVFSENLIILNDNKPTHFSTHKTFTTVDLTICSSNIAPKLTTNTLSHLHGSDHYPILTSLSTPFTSKSPQKPRFIIGKANWDMFGTTASRLCADRPCTPNISREVATITKIIRISAHLSIPQTNPKVHKKIAPHWSSELSQLRSEKRFLWTEYKRTRSNSNLMLYKKANAIFRKKLKQSKRECLNKFSESINHQTNPKRAWSDIKRLSGTNPQSHITSINSAHGPIVDHKQIANHFAKYWSNYSHDSNFHPTFLSEKNKYLNSSSKSSPATSSITDCKINNIEFESTLSSLSGRTPGADRISYPMLQHLPPCMKTRLLMLYNNILSQGTFPQAWKHAVVVPIPKSGNPSTETSGFRPISLLNCLGKLLEKIIARRISWHAVTNNSMSPQQMAYKDGQSTIDALLLFENHASSALANRNHLSALSIDFEKAFDRVGVHVVLRQLEKWGIGCHILRLIQSFLTNRRFVCKVNNTLSDPFTLHNGIPQGSPLSVSLFIAAFNEVSHIINKYINIDHICYADDVLIFSKLNDLNVVKRDFTNILRDLNIWSESSGANVAVNKCKNFHICRKHKCDYFTIIYNNSPISNTNSLKFLGVIFDKKLTFKEHCLYLRKQLAARLNIIKYLSSKHCLINSATLINVTRALVLSKIDYGLPIYGNCAKIHIKKLYSPYHMAVSRSIRAFPKSPTKFVLVEAGLPTIEERFELNLMKLIPKLFTCHNSTLYETVRSDLQREINPGRKSTISLCIELARKLGITVPSLRQREVFPTWQIKHTSFILSLEKFNKSHTNPAIYQQLFAESTTSLLPEWTLIFTDGSKTETSTSFAVVDDKGATIKVGILPSYASVYTAEAAAILNAIIFASNSKLKAIICTDSKSTISAVLNVMNKSNIISCIRSKLAENSANIKLMWIPGHAGIRGNELADKRAKLAASEPLVTFDFLENKDLYKMAHQHQLKSLMESWRHIQHQYTLNNPDRSKPTYPPNCRCNDVKSFVRLRLGHTIATHSYFFNRSSPPYCQHCPGASLTVHHLLDECHHFTGIRRTIFDNQTPTTLLKTTSLENVTKISKYLDKCGLKHLI</sequence>
<name>A0A0K8V7H0_BACLA</name>
<proteinExistence type="predicted"/>
<dbReference type="PANTHER" id="PTHR36688">
    <property type="entry name" value="ENDO/EXONUCLEASE/PHOSPHATASE DOMAIN-CONTAINING PROTEIN"/>
    <property type="match status" value="1"/>
</dbReference>
<organism evidence="3">
    <name type="scientific">Bactrocera latifrons</name>
    <name type="common">Malaysian fruit fly</name>
    <name type="synonym">Chaetodacus latifrons</name>
    <dbReference type="NCBI Taxonomy" id="174628"/>
    <lineage>
        <taxon>Eukaryota</taxon>
        <taxon>Metazoa</taxon>
        <taxon>Ecdysozoa</taxon>
        <taxon>Arthropoda</taxon>
        <taxon>Hexapoda</taxon>
        <taxon>Insecta</taxon>
        <taxon>Pterygota</taxon>
        <taxon>Neoptera</taxon>
        <taxon>Endopterygota</taxon>
        <taxon>Diptera</taxon>
        <taxon>Brachycera</taxon>
        <taxon>Muscomorpha</taxon>
        <taxon>Tephritoidea</taxon>
        <taxon>Tephritidae</taxon>
        <taxon>Bactrocera</taxon>
        <taxon>Bactrocera</taxon>
    </lineage>
</organism>
<dbReference type="Gene3D" id="3.60.10.10">
    <property type="entry name" value="Endonuclease/exonuclease/phosphatase"/>
    <property type="match status" value="1"/>
</dbReference>
<dbReference type="InterPro" id="IPR000477">
    <property type="entry name" value="RT_dom"/>
</dbReference>
<dbReference type="GO" id="GO:0003676">
    <property type="term" value="F:nucleic acid binding"/>
    <property type="evidence" value="ECO:0007669"/>
    <property type="project" value="InterPro"/>
</dbReference>
<gene>
    <name evidence="3" type="primary">pol_50</name>
    <name evidence="3" type="ORF">c2_g1_i1</name>
</gene>
<dbReference type="EMBL" id="GDHF01017437">
    <property type="protein sequence ID" value="JAI34877.1"/>
    <property type="molecule type" value="Transcribed_RNA"/>
</dbReference>
<keyword evidence="3" id="KW-0695">RNA-directed DNA polymerase</keyword>
<dbReference type="SUPFAM" id="SSF56219">
    <property type="entry name" value="DNase I-like"/>
    <property type="match status" value="1"/>
</dbReference>
<accession>A0A0K8V7H0</accession>
<dbReference type="SUPFAM" id="SSF56672">
    <property type="entry name" value="DNA/RNA polymerases"/>
    <property type="match status" value="1"/>
</dbReference>
<dbReference type="InterPro" id="IPR002156">
    <property type="entry name" value="RNaseH_domain"/>
</dbReference>
<keyword evidence="3" id="KW-0808">Transferase</keyword>
<dbReference type="Gene3D" id="3.30.420.10">
    <property type="entry name" value="Ribonuclease H-like superfamily/Ribonuclease H"/>
    <property type="match status" value="1"/>
</dbReference>
<dbReference type="GO" id="GO:0042575">
    <property type="term" value="C:DNA polymerase complex"/>
    <property type="evidence" value="ECO:0007669"/>
    <property type="project" value="UniProtKB-ARBA"/>
</dbReference>
<feature type="domain" description="RNase H type-1" evidence="2">
    <location>
        <begin position="956"/>
        <end position="1081"/>
    </location>
</feature>
<dbReference type="Pfam" id="PF00078">
    <property type="entry name" value="RVT_1"/>
    <property type="match status" value="1"/>
</dbReference>
<dbReference type="PROSITE" id="PS50878">
    <property type="entry name" value="RT_POL"/>
    <property type="match status" value="1"/>
</dbReference>
<dbReference type="InterPro" id="IPR052560">
    <property type="entry name" value="RdDP_mobile_element"/>
</dbReference>
<dbReference type="CDD" id="cd01650">
    <property type="entry name" value="RT_nLTR_like"/>
    <property type="match status" value="1"/>
</dbReference>
<dbReference type="CDD" id="cd09276">
    <property type="entry name" value="Rnase_HI_RT_non_LTR"/>
    <property type="match status" value="1"/>
</dbReference>
<dbReference type="InterPro" id="IPR005135">
    <property type="entry name" value="Endo/exonuclease/phosphatase"/>
</dbReference>
<dbReference type="AlphaFoldDB" id="A0A0K8V7H0"/>
<dbReference type="InterPro" id="IPR036691">
    <property type="entry name" value="Endo/exonu/phosph_ase_sf"/>
</dbReference>
<dbReference type="InterPro" id="IPR036397">
    <property type="entry name" value="RNaseH_sf"/>
</dbReference>
<evidence type="ECO:0000259" key="2">
    <source>
        <dbReference type="PROSITE" id="PS50879"/>
    </source>
</evidence>
<dbReference type="SUPFAM" id="SSF53098">
    <property type="entry name" value="Ribonuclease H-like"/>
    <property type="match status" value="1"/>
</dbReference>
<dbReference type="PROSITE" id="PS50879">
    <property type="entry name" value="RNASE_H_1"/>
    <property type="match status" value="1"/>
</dbReference>
<dbReference type="GO" id="GO:0004523">
    <property type="term" value="F:RNA-DNA hybrid ribonuclease activity"/>
    <property type="evidence" value="ECO:0007669"/>
    <property type="project" value="InterPro"/>
</dbReference>
<protein>
    <submittedName>
        <fullName evidence="3">RNA-directed DNA polymerase from mobile element jockey</fullName>
    </submittedName>
</protein>
<feature type="domain" description="Reverse transcriptase" evidence="1">
    <location>
        <begin position="478"/>
        <end position="750"/>
    </location>
</feature>
<evidence type="ECO:0000313" key="3">
    <source>
        <dbReference type="EMBL" id="JAI34877.1"/>
    </source>
</evidence>
<dbReference type="GO" id="GO:0003964">
    <property type="term" value="F:RNA-directed DNA polymerase activity"/>
    <property type="evidence" value="ECO:0007669"/>
    <property type="project" value="UniProtKB-KW"/>
</dbReference>
<evidence type="ECO:0000259" key="1">
    <source>
        <dbReference type="PROSITE" id="PS50878"/>
    </source>
</evidence>
<dbReference type="InterPro" id="IPR043502">
    <property type="entry name" value="DNA/RNA_pol_sf"/>
</dbReference>
<dbReference type="OrthoDB" id="8067603at2759"/>
<keyword evidence="3" id="KW-0548">Nucleotidyltransferase</keyword>
<dbReference type="Pfam" id="PF00075">
    <property type="entry name" value="RNase_H"/>
    <property type="match status" value="1"/>
</dbReference>
<dbReference type="PANTHER" id="PTHR36688:SF2">
    <property type="entry name" value="ENDONUCLEASE_EXONUCLEASE_PHOSPHATASE DOMAIN-CONTAINING PROTEIN"/>
    <property type="match status" value="1"/>
</dbReference>
<reference evidence="3" key="1">
    <citation type="submission" date="2015-06" db="EMBL/GenBank/DDBJ databases">
        <authorList>
            <person name="Hoefler B.C."/>
            <person name="Straight P.D."/>
        </authorList>
    </citation>
    <scope>NUCLEOTIDE SEQUENCE</scope>
</reference>
<dbReference type="Pfam" id="PF14529">
    <property type="entry name" value="Exo_endo_phos_2"/>
    <property type="match status" value="1"/>
</dbReference>
<dbReference type="InterPro" id="IPR012337">
    <property type="entry name" value="RNaseH-like_sf"/>
</dbReference>